<feature type="non-terminal residue" evidence="3">
    <location>
        <position position="557"/>
    </location>
</feature>
<gene>
    <name evidence="3" type="ORF">ACFP3U_23945</name>
</gene>
<feature type="domain" description="NB-ARC" evidence="2">
    <location>
        <begin position="116"/>
        <end position="230"/>
    </location>
</feature>
<dbReference type="InterPro" id="IPR027417">
    <property type="entry name" value="P-loop_NTPase"/>
</dbReference>
<evidence type="ECO:0000259" key="2">
    <source>
        <dbReference type="Pfam" id="PF00931"/>
    </source>
</evidence>
<name>A0ABW0X8H9_9ACTN</name>
<proteinExistence type="predicted"/>
<keyword evidence="4" id="KW-1185">Reference proteome</keyword>
<comment type="caution">
    <text evidence="3">The sequence shown here is derived from an EMBL/GenBank/DDBJ whole genome shotgun (WGS) entry which is preliminary data.</text>
</comment>
<dbReference type="Pfam" id="PF00931">
    <property type="entry name" value="NB-ARC"/>
    <property type="match status" value="1"/>
</dbReference>
<evidence type="ECO:0000256" key="1">
    <source>
        <dbReference type="SAM" id="MobiDB-lite"/>
    </source>
</evidence>
<dbReference type="Gene3D" id="3.40.50.300">
    <property type="entry name" value="P-loop containing nucleotide triphosphate hydrolases"/>
    <property type="match status" value="1"/>
</dbReference>
<sequence>MTPPRWSWRGKPGTPGEPAGTPSSVPAVGAGSHVERTEVSNRIENSPVHGGVYQAENLTVNHTHNHLEPPPGPVTWPVRVGTVPPLASAFQPRPGLREEIDRARERHTTVVLTQVLSGGGGVGKSQLAAACAGRAHAEGVDVLVWVNAAETAQIIAAYATAAQRVGASGADGQDAESDAGVFLDWLAVTDRSWLVVLDDLTDLEGAGPWWPRPPATERGRVLATTRRRDALVSGGGRAVVDIGTYSEDEALGYLGERFTAAGAAHLLDDHAGELVETLGLLPLALAHAAAYVINEGVDCATYLGLFTDRASRLTALLPPGADTDGYGRQVTTSLLLTLDAAGCREPVGLAAPAIRLAAHLDPAGHPDTLWATEAVTHYLTTHRTPAPDPVTPDQARAALRLLHHYALLTHDTHDSNRAVRLHALTARAARETTPHTEIPATVHAAADALRDIWPEHEHTARDLTAVLRTNTDTLAAHAGDLLWQPDGHPVLFAAGHSLTAVGLFGGAVAYWQRLAADAERLLGGDHRDTLLACGNLAVSYYQAGRTSKVTGLLERVL</sequence>
<dbReference type="InterPro" id="IPR011990">
    <property type="entry name" value="TPR-like_helical_dom_sf"/>
</dbReference>
<feature type="region of interest" description="Disordered" evidence="1">
    <location>
        <begin position="1"/>
        <end position="34"/>
    </location>
</feature>
<organism evidence="3 4">
    <name type="scientific">Kitasatospora misakiensis</name>
    <dbReference type="NCBI Taxonomy" id="67330"/>
    <lineage>
        <taxon>Bacteria</taxon>
        <taxon>Bacillati</taxon>
        <taxon>Actinomycetota</taxon>
        <taxon>Actinomycetes</taxon>
        <taxon>Kitasatosporales</taxon>
        <taxon>Streptomycetaceae</taxon>
        <taxon>Kitasatospora</taxon>
    </lineage>
</organism>
<protein>
    <submittedName>
        <fullName evidence="3">NB-ARC domain-containing protein</fullName>
    </submittedName>
</protein>
<dbReference type="Proteomes" id="UP001595975">
    <property type="component" value="Unassembled WGS sequence"/>
</dbReference>
<dbReference type="Gene3D" id="1.25.40.10">
    <property type="entry name" value="Tetratricopeptide repeat domain"/>
    <property type="match status" value="1"/>
</dbReference>
<accession>A0ABW0X8H9</accession>
<reference evidence="4" key="1">
    <citation type="journal article" date="2019" name="Int. J. Syst. Evol. Microbiol.">
        <title>The Global Catalogue of Microorganisms (GCM) 10K type strain sequencing project: providing services to taxonomists for standard genome sequencing and annotation.</title>
        <authorList>
            <consortium name="The Broad Institute Genomics Platform"/>
            <consortium name="The Broad Institute Genome Sequencing Center for Infectious Disease"/>
            <person name="Wu L."/>
            <person name="Ma J."/>
        </authorList>
    </citation>
    <scope>NUCLEOTIDE SEQUENCE [LARGE SCALE GENOMIC DNA]</scope>
    <source>
        <strain evidence="4">CGMCC 4.1437</strain>
    </source>
</reference>
<dbReference type="RefSeq" id="WP_380227723.1">
    <property type="nucleotide sequence ID" value="NZ_JBHSOF010000034.1"/>
</dbReference>
<evidence type="ECO:0000313" key="4">
    <source>
        <dbReference type="Proteomes" id="UP001595975"/>
    </source>
</evidence>
<dbReference type="EMBL" id="JBHSOF010000034">
    <property type="protein sequence ID" value="MFC5666018.1"/>
    <property type="molecule type" value="Genomic_DNA"/>
</dbReference>
<dbReference type="InterPro" id="IPR002182">
    <property type="entry name" value="NB-ARC"/>
</dbReference>
<evidence type="ECO:0000313" key="3">
    <source>
        <dbReference type="EMBL" id="MFC5666018.1"/>
    </source>
</evidence>
<dbReference type="SUPFAM" id="SSF52540">
    <property type="entry name" value="P-loop containing nucleoside triphosphate hydrolases"/>
    <property type="match status" value="1"/>
</dbReference>